<dbReference type="Proteomes" id="UP000245535">
    <property type="component" value="Unassembled WGS sequence"/>
</dbReference>
<evidence type="ECO:0000313" key="2">
    <source>
        <dbReference type="EMBL" id="PWJ38415.1"/>
    </source>
</evidence>
<evidence type="ECO:0000313" key="3">
    <source>
        <dbReference type="Proteomes" id="UP000245535"/>
    </source>
</evidence>
<gene>
    <name evidence="2" type="ORF">BC781_1075</name>
</gene>
<evidence type="ECO:0000256" key="1">
    <source>
        <dbReference type="SAM" id="Phobius"/>
    </source>
</evidence>
<dbReference type="AlphaFoldDB" id="A0A315Z6N4"/>
<name>A0A315Z6N4_SEDFL</name>
<proteinExistence type="predicted"/>
<protein>
    <submittedName>
        <fullName evidence="2">Uncharacterized protein</fullName>
    </submittedName>
</protein>
<dbReference type="EMBL" id="QGDO01000007">
    <property type="protein sequence ID" value="PWJ38415.1"/>
    <property type="molecule type" value="Genomic_DNA"/>
</dbReference>
<keyword evidence="1" id="KW-1133">Transmembrane helix</keyword>
<keyword evidence="1" id="KW-0472">Membrane</keyword>
<accession>A0A315Z6N4</accession>
<keyword evidence="3" id="KW-1185">Reference proteome</keyword>
<comment type="caution">
    <text evidence="2">The sequence shown here is derived from an EMBL/GenBank/DDBJ whole genome shotgun (WGS) entry which is preliminary data.</text>
</comment>
<keyword evidence="1" id="KW-0812">Transmembrane</keyword>
<sequence>MNHYPQIFFPTNLNRDTDTQKVIKKPKQKLTYFLIGINSLAFCYSISQNRFEGLFITIIFSLILLILASLKNKKRVVKTPTKKKYRLKSTPAEIYYPNQRRGISEDILLKHLALEFEDLIVFDRIIEKFRNAKPYQPDLILHDPKSGIWFDIEIDEPYEIYSRKPIHFINQNGISIDEKRNKYFLSKNWVVIRFTEAQVLNNPEGCKAIVGHILFEVLGYQGFKKYASQVWHLVPESAPWSKAQSEILAKNNFREKMLRKYNQKLKLDRQLSKKASY</sequence>
<organism evidence="2 3">
    <name type="scientific">Sediminitomix flava</name>
    <dbReference type="NCBI Taxonomy" id="379075"/>
    <lineage>
        <taxon>Bacteria</taxon>
        <taxon>Pseudomonadati</taxon>
        <taxon>Bacteroidota</taxon>
        <taxon>Cytophagia</taxon>
        <taxon>Cytophagales</taxon>
        <taxon>Flammeovirgaceae</taxon>
        <taxon>Sediminitomix</taxon>
    </lineage>
</organism>
<dbReference type="RefSeq" id="WP_109621465.1">
    <property type="nucleotide sequence ID" value="NZ_QGDO01000007.1"/>
</dbReference>
<reference evidence="2 3" key="1">
    <citation type="submission" date="2018-03" db="EMBL/GenBank/DDBJ databases">
        <title>Genomic Encyclopedia of Archaeal and Bacterial Type Strains, Phase II (KMG-II): from individual species to whole genera.</title>
        <authorList>
            <person name="Goeker M."/>
        </authorList>
    </citation>
    <scope>NUCLEOTIDE SEQUENCE [LARGE SCALE GENOMIC DNA]</scope>
    <source>
        <strain evidence="2 3">DSM 28229</strain>
    </source>
</reference>
<feature type="transmembrane region" description="Helical" evidence="1">
    <location>
        <begin position="53"/>
        <end position="70"/>
    </location>
</feature>
<dbReference type="OrthoDB" id="884899at2"/>
<dbReference type="Gene3D" id="3.40.960.10">
    <property type="entry name" value="VSR Endonuclease"/>
    <property type="match status" value="1"/>
</dbReference>
<feature type="transmembrane region" description="Helical" evidence="1">
    <location>
        <begin position="30"/>
        <end position="47"/>
    </location>
</feature>